<evidence type="ECO:0000313" key="2">
    <source>
        <dbReference type="EMBL" id="ACO46830.2"/>
    </source>
</evidence>
<evidence type="ECO:0000313" key="3">
    <source>
        <dbReference type="Proteomes" id="UP000002208"/>
    </source>
</evidence>
<sequence>MNSFQQLALELGAELLDAQRLAGGVSARVTALDVRQKGHCRRLVVREYGRQDLIRAPDLAVREFQLLEELYRAGLPVPTPVHHRPGLLVTTFLEGQNGATALADPRQLARFLVRLHALDPAGMGLPLLSGPCPAPAAPDESLSESRIRSALHDLNQGEPGRLSVLHGDLWPGNTLWQAGQLSAVLDWEDAAVGDPLADVGNTRLELLFSEGEAAMQAFTREYGKYGDLDLDRLRYWDLRAALRPCGRLASWGLEPAVQAHWERRHAWFIHQAGA</sequence>
<dbReference type="InterPro" id="IPR051678">
    <property type="entry name" value="AGP_Transferase"/>
</dbReference>
<dbReference type="InterPro" id="IPR002575">
    <property type="entry name" value="Aminoglycoside_PTrfase"/>
</dbReference>
<dbReference type="Pfam" id="PF01636">
    <property type="entry name" value="APH"/>
    <property type="match status" value="1"/>
</dbReference>
<evidence type="ECO:0000259" key="1">
    <source>
        <dbReference type="Pfam" id="PF01636"/>
    </source>
</evidence>
<dbReference type="PANTHER" id="PTHR21310">
    <property type="entry name" value="AMINOGLYCOSIDE PHOSPHOTRANSFERASE-RELATED-RELATED"/>
    <property type="match status" value="1"/>
</dbReference>
<reference evidence="2 3" key="1">
    <citation type="journal article" date="2009" name="PLoS Genet.">
        <title>Alliance of proteomics and genomics to unravel the specificities of Sahara bacterium Deinococcus deserti.</title>
        <authorList>
            <person name="de Groot A."/>
            <person name="Dulermo R."/>
            <person name="Ortet P."/>
            <person name="Blanchard L."/>
            <person name="Guerin P."/>
            <person name="Fernandez B."/>
            <person name="Vacherie B."/>
            <person name="Dossat C."/>
            <person name="Jolivet E."/>
            <person name="Siguier P."/>
            <person name="Chandler M."/>
            <person name="Barakat M."/>
            <person name="Dedieu A."/>
            <person name="Barbe V."/>
            <person name="Heulin T."/>
            <person name="Sommer S."/>
            <person name="Achouak W."/>
            <person name="Armengaud J."/>
        </authorList>
    </citation>
    <scope>NUCLEOTIDE SEQUENCE [LARGE SCALE GENOMIC DNA]</scope>
    <source>
        <strain evidence="3">DSM 17065 / CIP 109153 / LMG 22923 / VCD115</strain>
    </source>
</reference>
<dbReference type="GO" id="GO:0016740">
    <property type="term" value="F:transferase activity"/>
    <property type="evidence" value="ECO:0007669"/>
    <property type="project" value="UniProtKB-KW"/>
</dbReference>
<dbReference type="KEGG" id="ddr:Deide_18420"/>
<dbReference type="OrthoDB" id="334783at2"/>
<accession>C1CXB3</accession>
<feature type="domain" description="Aminoglycoside phosphotransferase" evidence="1">
    <location>
        <begin position="18"/>
        <end position="234"/>
    </location>
</feature>
<dbReference type="SUPFAM" id="SSF56112">
    <property type="entry name" value="Protein kinase-like (PK-like)"/>
    <property type="match status" value="1"/>
</dbReference>
<dbReference type="AlphaFoldDB" id="C1CXB3"/>
<dbReference type="RefSeq" id="WP_049760470.1">
    <property type="nucleotide sequence ID" value="NC_012526.1"/>
</dbReference>
<dbReference type="EMBL" id="CP001114">
    <property type="protein sequence ID" value="ACO46830.2"/>
    <property type="molecule type" value="Genomic_DNA"/>
</dbReference>
<proteinExistence type="predicted"/>
<dbReference type="InterPro" id="IPR011009">
    <property type="entry name" value="Kinase-like_dom_sf"/>
</dbReference>
<dbReference type="PaxDb" id="546414-Deide_18420"/>
<dbReference type="HOGENOM" id="CLU_079051_0_0_0"/>
<protein>
    <submittedName>
        <fullName evidence="2">Putative phosphotransferase</fullName>
    </submittedName>
</protein>
<dbReference type="STRING" id="546414.Deide_18420"/>
<keyword evidence="3" id="KW-1185">Reference proteome</keyword>
<keyword evidence="2" id="KW-0808">Transferase</keyword>
<gene>
    <name evidence="2" type="ordered locus">Deide_18420</name>
</gene>
<dbReference type="Gene3D" id="3.90.1200.10">
    <property type="match status" value="1"/>
</dbReference>
<dbReference type="eggNOG" id="COG3173">
    <property type="taxonomic scope" value="Bacteria"/>
</dbReference>
<dbReference type="Proteomes" id="UP000002208">
    <property type="component" value="Chromosome"/>
</dbReference>
<organism evidence="2 3">
    <name type="scientific">Deinococcus deserti (strain DSM 17065 / CIP 109153 / LMG 22923 / VCD115)</name>
    <dbReference type="NCBI Taxonomy" id="546414"/>
    <lineage>
        <taxon>Bacteria</taxon>
        <taxon>Thermotogati</taxon>
        <taxon>Deinococcota</taxon>
        <taxon>Deinococci</taxon>
        <taxon>Deinococcales</taxon>
        <taxon>Deinococcaceae</taxon>
        <taxon>Deinococcus</taxon>
    </lineage>
</organism>
<name>C1CXB3_DEIDV</name>